<proteinExistence type="predicted"/>
<dbReference type="VEuPathDB" id="TrichDB:TVAG_100500"/>
<accession>A2ENM7</accession>
<dbReference type="VEuPathDB" id="TrichDB:TVAGG3_0408180"/>
<evidence type="ECO:0000313" key="1">
    <source>
        <dbReference type="EMBL" id="EAY05727.1"/>
    </source>
</evidence>
<sequence>MEVVESFTYNNFKIEWINAISKVGYVKVIKTTDETVKDNVEMWLLANKIGKFLRSCDDIKSEDNAFHSLQRPGKQDNICIFPRYANDYSDNNLTYNIAESDNQPKTSSSEIILPLVQKLKSYLQNQ</sequence>
<dbReference type="InParanoid" id="A2ENM7"/>
<dbReference type="Proteomes" id="UP000001542">
    <property type="component" value="Unassembled WGS sequence"/>
</dbReference>
<evidence type="ECO:0000313" key="2">
    <source>
        <dbReference type="Proteomes" id="UP000001542"/>
    </source>
</evidence>
<dbReference type="KEGG" id="tva:4763597"/>
<name>A2ENM7_TRIV3</name>
<dbReference type="AlphaFoldDB" id="A2ENM7"/>
<dbReference type="OrthoDB" id="10552453at2759"/>
<dbReference type="RefSeq" id="XP_001317950.1">
    <property type="nucleotide sequence ID" value="XM_001317915.1"/>
</dbReference>
<gene>
    <name evidence="1" type="ORF">TVAG_100500</name>
</gene>
<dbReference type="EMBL" id="DS113441">
    <property type="protein sequence ID" value="EAY05727.1"/>
    <property type="molecule type" value="Genomic_DNA"/>
</dbReference>
<organism evidence="1 2">
    <name type="scientific">Trichomonas vaginalis (strain ATCC PRA-98 / G3)</name>
    <dbReference type="NCBI Taxonomy" id="412133"/>
    <lineage>
        <taxon>Eukaryota</taxon>
        <taxon>Metamonada</taxon>
        <taxon>Parabasalia</taxon>
        <taxon>Trichomonadida</taxon>
        <taxon>Trichomonadidae</taxon>
        <taxon>Trichomonas</taxon>
    </lineage>
</organism>
<protein>
    <submittedName>
        <fullName evidence="1">Uncharacterized protein</fullName>
    </submittedName>
</protein>
<keyword evidence="2" id="KW-1185">Reference proteome</keyword>
<reference evidence="1" key="1">
    <citation type="submission" date="2006-10" db="EMBL/GenBank/DDBJ databases">
        <authorList>
            <person name="Amadeo P."/>
            <person name="Zhao Q."/>
            <person name="Wortman J."/>
            <person name="Fraser-Liggett C."/>
            <person name="Carlton J."/>
        </authorList>
    </citation>
    <scope>NUCLEOTIDE SEQUENCE</scope>
    <source>
        <strain evidence="1">G3</strain>
    </source>
</reference>
<reference evidence="1" key="2">
    <citation type="journal article" date="2007" name="Science">
        <title>Draft genome sequence of the sexually transmitted pathogen Trichomonas vaginalis.</title>
        <authorList>
            <person name="Carlton J.M."/>
            <person name="Hirt R.P."/>
            <person name="Silva J.C."/>
            <person name="Delcher A.L."/>
            <person name="Schatz M."/>
            <person name="Zhao Q."/>
            <person name="Wortman J.R."/>
            <person name="Bidwell S.L."/>
            <person name="Alsmark U.C.M."/>
            <person name="Besteiro S."/>
            <person name="Sicheritz-Ponten T."/>
            <person name="Noel C.J."/>
            <person name="Dacks J.B."/>
            <person name="Foster P.G."/>
            <person name="Simillion C."/>
            <person name="Van de Peer Y."/>
            <person name="Miranda-Saavedra D."/>
            <person name="Barton G.J."/>
            <person name="Westrop G.D."/>
            <person name="Mueller S."/>
            <person name="Dessi D."/>
            <person name="Fiori P.L."/>
            <person name="Ren Q."/>
            <person name="Paulsen I."/>
            <person name="Zhang H."/>
            <person name="Bastida-Corcuera F.D."/>
            <person name="Simoes-Barbosa A."/>
            <person name="Brown M.T."/>
            <person name="Hayes R.D."/>
            <person name="Mukherjee M."/>
            <person name="Okumura C.Y."/>
            <person name="Schneider R."/>
            <person name="Smith A.J."/>
            <person name="Vanacova S."/>
            <person name="Villalvazo M."/>
            <person name="Haas B.J."/>
            <person name="Pertea M."/>
            <person name="Feldblyum T.V."/>
            <person name="Utterback T.R."/>
            <person name="Shu C.L."/>
            <person name="Osoegawa K."/>
            <person name="de Jong P.J."/>
            <person name="Hrdy I."/>
            <person name="Horvathova L."/>
            <person name="Zubacova Z."/>
            <person name="Dolezal P."/>
            <person name="Malik S.B."/>
            <person name="Logsdon J.M. Jr."/>
            <person name="Henze K."/>
            <person name="Gupta A."/>
            <person name="Wang C.C."/>
            <person name="Dunne R.L."/>
            <person name="Upcroft J.A."/>
            <person name="Upcroft P."/>
            <person name="White O."/>
            <person name="Salzberg S.L."/>
            <person name="Tang P."/>
            <person name="Chiu C.-H."/>
            <person name="Lee Y.-S."/>
            <person name="Embley T.M."/>
            <person name="Coombs G.H."/>
            <person name="Mottram J.C."/>
            <person name="Tachezy J."/>
            <person name="Fraser-Liggett C.M."/>
            <person name="Johnson P.J."/>
        </authorList>
    </citation>
    <scope>NUCLEOTIDE SEQUENCE [LARGE SCALE GENOMIC DNA]</scope>
    <source>
        <strain evidence="1">G3</strain>
    </source>
</reference>